<dbReference type="Pfam" id="PF00583">
    <property type="entry name" value="Acetyltransf_1"/>
    <property type="match status" value="1"/>
</dbReference>
<protein>
    <submittedName>
        <fullName evidence="4">Acetyltransferase, GNAT family</fullName>
    </submittedName>
</protein>
<keyword evidence="1 4" id="KW-0808">Transferase</keyword>
<dbReference type="GO" id="GO:0016747">
    <property type="term" value="F:acyltransferase activity, transferring groups other than amino-acyl groups"/>
    <property type="evidence" value="ECO:0007669"/>
    <property type="project" value="InterPro"/>
</dbReference>
<evidence type="ECO:0000256" key="2">
    <source>
        <dbReference type="ARBA" id="ARBA00023315"/>
    </source>
</evidence>
<proteinExistence type="predicted"/>
<dbReference type="SUPFAM" id="SSF55729">
    <property type="entry name" value="Acyl-CoA N-acyltransferases (Nat)"/>
    <property type="match status" value="2"/>
</dbReference>
<feature type="domain" description="N-acetyltransferase" evidence="3">
    <location>
        <begin position="1"/>
        <end position="147"/>
    </location>
</feature>
<organism evidence="4">
    <name type="scientific">uncultured Truepera sp</name>
    <dbReference type="NCBI Taxonomy" id="543023"/>
    <lineage>
        <taxon>Bacteria</taxon>
        <taxon>Thermotogati</taxon>
        <taxon>Deinococcota</taxon>
        <taxon>Deinococci</taxon>
        <taxon>Trueperales</taxon>
        <taxon>Trueperaceae</taxon>
        <taxon>Truepera</taxon>
        <taxon>environmental samples</taxon>
    </lineage>
</organism>
<sequence length="314" mass="35569">MEIRPFAEADYPDLARAYAQVYPDAPRSEAEFRYLDGRQKLPYRCARWVAEEVGTISGWCEYTQHPSWYHPDKYDVALAVVPDAQGRGLGTLLYDHLTASLALHRPQALRTNVLETCRGQLRFLERRGFAETQRSWFSTLDLKQFGSETFTEVLADADCSGFVVTSVAALEADEARLHDLYTFYQELVADLPRTQPYTPWSFEQFVEHRRSSPLLLPEGSFIAHKGRTLAAVSELKKTSRPEQLQTGLTAVRRTFRRQGLALLCKLHTVAYAQAMGVEEITTRNASSNGAMLRINERLGFVRGVADIELIKTFA</sequence>
<dbReference type="InterPro" id="IPR000182">
    <property type="entry name" value="GNAT_dom"/>
</dbReference>
<dbReference type="InterPro" id="IPR016181">
    <property type="entry name" value="Acyl_CoA_acyltransferase"/>
</dbReference>
<dbReference type="AlphaFoldDB" id="A0A6J4V874"/>
<dbReference type="PROSITE" id="PS51186">
    <property type="entry name" value="GNAT"/>
    <property type="match status" value="2"/>
</dbReference>
<dbReference type="Gene3D" id="3.40.630.30">
    <property type="match status" value="1"/>
</dbReference>
<dbReference type="CDD" id="cd04301">
    <property type="entry name" value="NAT_SF"/>
    <property type="match status" value="1"/>
</dbReference>
<keyword evidence="2" id="KW-0012">Acyltransferase</keyword>
<dbReference type="EMBL" id="CADCWP010000110">
    <property type="protein sequence ID" value="CAA9569831.1"/>
    <property type="molecule type" value="Genomic_DNA"/>
</dbReference>
<evidence type="ECO:0000313" key="4">
    <source>
        <dbReference type="EMBL" id="CAA9569831.1"/>
    </source>
</evidence>
<evidence type="ECO:0000256" key="1">
    <source>
        <dbReference type="ARBA" id="ARBA00022679"/>
    </source>
</evidence>
<accession>A0A6J4V874</accession>
<feature type="domain" description="N-acetyltransferase" evidence="3">
    <location>
        <begin position="170"/>
        <end position="314"/>
    </location>
</feature>
<name>A0A6J4V874_9DEIN</name>
<reference evidence="4" key="1">
    <citation type="submission" date="2020-02" db="EMBL/GenBank/DDBJ databases">
        <authorList>
            <person name="Meier V. D."/>
        </authorList>
    </citation>
    <scope>NUCLEOTIDE SEQUENCE</scope>
    <source>
        <strain evidence="4">AVDCRST_MAG86</strain>
    </source>
</reference>
<dbReference type="PANTHER" id="PTHR43877:SF6">
    <property type="entry name" value="GCN5-RELATED N-ACETYLTRANSFERASE"/>
    <property type="match status" value="1"/>
</dbReference>
<gene>
    <name evidence="4" type="ORF">AVDCRST_MAG86-1655</name>
</gene>
<dbReference type="PANTHER" id="PTHR43877">
    <property type="entry name" value="AMINOALKYLPHOSPHONATE N-ACETYLTRANSFERASE-RELATED-RELATED"/>
    <property type="match status" value="1"/>
</dbReference>
<dbReference type="InterPro" id="IPR050832">
    <property type="entry name" value="Bact_Acetyltransf"/>
</dbReference>
<evidence type="ECO:0000259" key="3">
    <source>
        <dbReference type="PROSITE" id="PS51186"/>
    </source>
</evidence>